<dbReference type="GeneID" id="28843759"/>
<dbReference type="EMBL" id="KV460285">
    <property type="protein sequence ID" value="OBT91619.1"/>
    <property type="molecule type" value="Genomic_DNA"/>
</dbReference>
<proteinExistence type="predicted"/>
<feature type="region of interest" description="Disordered" evidence="1">
    <location>
        <begin position="17"/>
        <end position="43"/>
    </location>
</feature>
<accession>A0A1B8G707</accession>
<feature type="region of interest" description="Disordered" evidence="1">
    <location>
        <begin position="310"/>
        <end position="390"/>
    </location>
</feature>
<name>A0A1B8G707_9PEZI</name>
<feature type="region of interest" description="Disordered" evidence="1">
    <location>
        <begin position="81"/>
        <end position="123"/>
    </location>
</feature>
<evidence type="ECO:0000313" key="3">
    <source>
        <dbReference type="EMBL" id="OBT91619.1"/>
    </source>
</evidence>
<dbReference type="RefSeq" id="XP_018125352.1">
    <property type="nucleotide sequence ID" value="XM_018279772.1"/>
</dbReference>
<feature type="compositionally biased region" description="Polar residues" evidence="1">
    <location>
        <begin position="193"/>
        <end position="204"/>
    </location>
</feature>
<evidence type="ECO:0000259" key="2">
    <source>
        <dbReference type="Pfam" id="PF15456"/>
    </source>
</evidence>
<feature type="compositionally biased region" description="Polar residues" evidence="1">
    <location>
        <begin position="342"/>
        <end position="352"/>
    </location>
</feature>
<dbReference type="Proteomes" id="UP000091956">
    <property type="component" value="Unassembled WGS sequence"/>
</dbReference>
<feature type="domain" description="Up-regulated during septation protein 1" evidence="2">
    <location>
        <begin position="416"/>
        <end position="535"/>
    </location>
</feature>
<sequence length="717" mass="78756">MAHIADLMIDPASMLASNKFSSRESSPHTTYERSQTPERGLIDGKEKDKYVWRMHQPSQPPRYQLFPSSSQEKLAITTTLGRKTPELDQTLPNATTAKGNAAEGPSPTNGLKREPSLGRRRKPSVTDLGHMATVQEVAMDSPTIPGRFPVHERSISAPGEPSWRQHVFGESMFSAIEGPVVDIEQRRVSRIQLQRRNSASPSSKMHSRLGNRLAPLIIPTTNMNDSPERDTFPKRVLNRLSEQSSLSDTPPEVPPKSARMLPEASPQSGLASSVPSLPSAVPTVTPFTPFTPMSDFSASTASLVPLKLAPVTSTSSPQAQGRASPAPKGTRKPSPTPRNHTRGLSESSSFSAVTRPGHRRTESEASIMDRGRPKKRADGSSIKSATTKASEQRAFITLPTGVKASDASSKFSPQDIEALRHQAQGQAAQFEVLASKDVGDLSRELRALDERCEYLRRTHRSLRSGRRNLHDRICSYLRSPRVARFSHDAILKQEEALSELDASIDDWVSKLEYAENRRTRVRQKLLEHVAAALMMPSQSNETDNKNVPEYEAINILQSLATADHTPPRSPTKALSPSPIINPSKRRASPEPEAPARLARPVPPQLLTSPPPPHTLENEPFGERHRDSHSTAGRPSAESIRIYADSDVYALLADVEQEIHRMGQGCIEEEVLLSQMKYEAPPRCETPKSGTSRSGTPTGIERMKGLVKEQLRVAGLVG</sequence>
<evidence type="ECO:0000256" key="1">
    <source>
        <dbReference type="SAM" id="MobiDB-lite"/>
    </source>
</evidence>
<reference evidence="3 4" key="1">
    <citation type="submission" date="2016-03" db="EMBL/GenBank/DDBJ databases">
        <title>Comparative genomics of Pseudogymnoascus destructans, the fungus causing white-nose syndrome of bats.</title>
        <authorList>
            <person name="Palmer J.M."/>
            <person name="Drees K.P."/>
            <person name="Foster J.T."/>
            <person name="Lindner D.L."/>
        </authorList>
    </citation>
    <scope>NUCLEOTIDE SEQUENCE [LARGE SCALE GENOMIC DNA]</scope>
    <source>
        <strain evidence="3 4">UAMH 10579</strain>
    </source>
</reference>
<keyword evidence="4" id="KW-1185">Reference proteome</keyword>
<organism evidence="3 4">
    <name type="scientific">Pseudogymnoascus verrucosus</name>
    <dbReference type="NCBI Taxonomy" id="342668"/>
    <lineage>
        <taxon>Eukaryota</taxon>
        <taxon>Fungi</taxon>
        <taxon>Dikarya</taxon>
        <taxon>Ascomycota</taxon>
        <taxon>Pezizomycotina</taxon>
        <taxon>Leotiomycetes</taxon>
        <taxon>Thelebolales</taxon>
        <taxon>Thelebolaceae</taxon>
        <taxon>Pseudogymnoascus</taxon>
    </lineage>
</organism>
<dbReference type="InterPro" id="IPR029191">
    <property type="entry name" value="Uds1"/>
</dbReference>
<reference evidence="4" key="2">
    <citation type="journal article" date="2018" name="Nat. Commun.">
        <title>Extreme sensitivity to ultraviolet light in the fungal pathogen causing white-nose syndrome of bats.</title>
        <authorList>
            <person name="Palmer J.M."/>
            <person name="Drees K.P."/>
            <person name="Foster J.T."/>
            <person name="Lindner D.L."/>
        </authorList>
    </citation>
    <scope>NUCLEOTIDE SEQUENCE [LARGE SCALE GENOMIC DNA]</scope>
    <source>
        <strain evidence="4">UAMH 10579</strain>
    </source>
</reference>
<dbReference type="Pfam" id="PF15456">
    <property type="entry name" value="Uds1"/>
    <property type="match status" value="1"/>
</dbReference>
<feature type="region of interest" description="Disordered" evidence="1">
    <location>
        <begin position="193"/>
        <end position="277"/>
    </location>
</feature>
<feature type="compositionally biased region" description="Pro residues" evidence="1">
    <location>
        <begin position="600"/>
        <end position="613"/>
    </location>
</feature>
<feature type="compositionally biased region" description="Basic and acidic residues" evidence="1">
    <location>
        <begin position="359"/>
        <end position="371"/>
    </location>
</feature>
<dbReference type="OrthoDB" id="5429395at2759"/>
<feature type="compositionally biased region" description="Polar residues" evidence="1">
    <location>
        <begin position="311"/>
        <end position="321"/>
    </location>
</feature>
<feature type="region of interest" description="Disordered" evidence="1">
    <location>
        <begin position="562"/>
        <end position="637"/>
    </location>
</feature>
<protein>
    <recommendedName>
        <fullName evidence="2">Up-regulated during septation protein 1 domain-containing protein</fullName>
    </recommendedName>
</protein>
<dbReference type="AlphaFoldDB" id="A0A1B8G707"/>
<gene>
    <name evidence="3" type="ORF">VE01_10373</name>
</gene>
<evidence type="ECO:0000313" key="4">
    <source>
        <dbReference type="Proteomes" id="UP000091956"/>
    </source>
</evidence>
<dbReference type="STRING" id="342668.A0A1B8G707"/>